<dbReference type="Proteomes" id="UP001497535">
    <property type="component" value="Unassembled WGS sequence"/>
</dbReference>
<name>A0ACB0YKN2_MELEN</name>
<dbReference type="EMBL" id="CAVMJV010000014">
    <property type="protein sequence ID" value="CAK5051365.1"/>
    <property type="molecule type" value="Genomic_DNA"/>
</dbReference>
<proteinExistence type="predicted"/>
<reference evidence="1" key="1">
    <citation type="submission" date="2023-11" db="EMBL/GenBank/DDBJ databases">
        <authorList>
            <person name="Poullet M."/>
        </authorList>
    </citation>
    <scope>NUCLEOTIDE SEQUENCE</scope>
    <source>
        <strain evidence="1">E1834</strain>
    </source>
</reference>
<evidence type="ECO:0000313" key="2">
    <source>
        <dbReference type="Proteomes" id="UP001497535"/>
    </source>
</evidence>
<organism evidence="1 2">
    <name type="scientific">Meloidogyne enterolobii</name>
    <name type="common">Root-knot nematode worm</name>
    <name type="synonym">Meloidogyne mayaguensis</name>
    <dbReference type="NCBI Taxonomy" id="390850"/>
    <lineage>
        <taxon>Eukaryota</taxon>
        <taxon>Metazoa</taxon>
        <taxon>Ecdysozoa</taxon>
        <taxon>Nematoda</taxon>
        <taxon>Chromadorea</taxon>
        <taxon>Rhabditida</taxon>
        <taxon>Tylenchina</taxon>
        <taxon>Tylenchomorpha</taxon>
        <taxon>Tylenchoidea</taxon>
        <taxon>Meloidogynidae</taxon>
        <taxon>Meloidogyninae</taxon>
        <taxon>Meloidogyne</taxon>
    </lineage>
</organism>
<accession>A0ACB0YKN2</accession>
<comment type="caution">
    <text evidence="1">The sequence shown here is derived from an EMBL/GenBank/DDBJ whole genome shotgun (WGS) entry which is preliminary data.</text>
</comment>
<protein>
    <submittedName>
        <fullName evidence="1">Uncharacterized protein</fullName>
    </submittedName>
</protein>
<gene>
    <name evidence="1" type="ORF">MENTE1834_LOCUS13584</name>
</gene>
<evidence type="ECO:0000313" key="1">
    <source>
        <dbReference type="EMBL" id="CAK5051365.1"/>
    </source>
</evidence>
<sequence>MYLFLINLFYLFHLFPSLKIEEQCKTCRVLSKTFIEGLIKTENLHFGGGNTAWEEKKLGKFKTSETRFVEIMEHICQDDEKDERFKCHSLAETNEEHLEDWFYNRQEIDPSLETFLCVKKLSYCCDSGYFGPECSACPGLKESQKACFGRGFCDGDGKRFGNGTCSCHRGYSGKLCSNCDSSFFAITQNATFIECHECFDGCGSGCTFAGPKGCNACRSGYKMDEENGCIDVDECKEDELKCQKDNEVCVNTPGSYECKCKEGHKRSKDGNCELDIEAHPSPFFIGPIQLLRLIAYLCLLLISFFVFFAYQKPLAIGLNILTIFIVALIDVYFYLNDVGDKRRDEAIFRHSFKFLACFQFLNFTYIQLGVAGFMYKSLLGPQVIKDLPLHFINPGFFLN</sequence>
<keyword evidence="2" id="KW-1185">Reference proteome</keyword>